<dbReference type="InterPro" id="IPR023286">
    <property type="entry name" value="ABATE_dom_sf"/>
</dbReference>
<protein>
    <submittedName>
        <fullName evidence="2">Zf-CGNR multi-domain protein</fullName>
    </submittedName>
</protein>
<organism evidence="2 3">
    <name type="scientific">Nocardioides marmorisolisilvae</name>
    <dbReference type="NCBI Taxonomy" id="1542737"/>
    <lineage>
        <taxon>Bacteria</taxon>
        <taxon>Bacillati</taxon>
        <taxon>Actinomycetota</taxon>
        <taxon>Actinomycetes</taxon>
        <taxon>Propionibacteriales</taxon>
        <taxon>Nocardioidaceae</taxon>
        <taxon>Nocardioides</taxon>
    </lineage>
</organism>
<evidence type="ECO:0000259" key="1">
    <source>
        <dbReference type="Pfam" id="PF11706"/>
    </source>
</evidence>
<reference evidence="2 3" key="1">
    <citation type="submission" date="2018-11" db="EMBL/GenBank/DDBJ databases">
        <authorList>
            <person name="Li F."/>
        </authorList>
    </citation>
    <scope>NUCLEOTIDE SEQUENCE [LARGE SCALE GENOMIC DNA]</scope>
    <source>
        <strain evidence="2 3">KIS18-7</strain>
    </source>
</reference>
<evidence type="ECO:0000313" key="2">
    <source>
        <dbReference type="EMBL" id="RNL79003.1"/>
    </source>
</evidence>
<accession>A0A3N0DUC6</accession>
<keyword evidence="3" id="KW-1185">Reference proteome</keyword>
<sequence length="180" mass="19490">MMVSMPVNPIPLPPEDEDLLAAFANLGHGEPDLLDDPVGLRSWWSDLGGSAIPGRSTDLELLRALRRSVRALALANNGVDVELEEDTWEAIPLRLVLTGGPHLESTGPTDLTGTIASAVASALVRSSARATWPRFKACPGPECEFVFRDRTRNGSRRWCLMSECGNRAKGAAFRARAARD</sequence>
<dbReference type="AlphaFoldDB" id="A0A3N0DUC6"/>
<dbReference type="EMBL" id="RJSG01000002">
    <property type="protein sequence ID" value="RNL79003.1"/>
    <property type="molecule type" value="Genomic_DNA"/>
</dbReference>
<dbReference type="PANTHER" id="PTHR35525:SF3">
    <property type="entry name" value="BLL6575 PROTEIN"/>
    <property type="match status" value="1"/>
</dbReference>
<name>A0A3N0DUC6_9ACTN</name>
<comment type="caution">
    <text evidence="2">The sequence shown here is derived from an EMBL/GenBank/DDBJ whole genome shotgun (WGS) entry which is preliminary data.</text>
</comment>
<proteinExistence type="predicted"/>
<dbReference type="Proteomes" id="UP000277094">
    <property type="component" value="Unassembled WGS sequence"/>
</dbReference>
<dbReference type="SUPFAM" id="SSF160904">
    <property type="entry name" value="Jann2411-like"/>
    <property type="match status" value="1"/>
</dbReference>
<dbReference type="PANTHER" id="PTHR35525">
    <property type="entry name" value="BLL6575 PROTEIN"/>
    <property type="match status" value="1"/>
</dbReference>
<dbReference type="InterPro" id="IPR010852">
    <property type="entry name" value="ABATE"/>
</dbReference>
<dbReference type="OrthoDB" id="123307at2"/>
<dbReference type="InterPro" id="IPR021005">
    <property type="entry name" value="Znf_CGNR"/>
</dbReference>
<dbReference type="Pfam" id="PF11706">
    <property type="entry name" value="zf-CGNR"/>
    <property type="match status" value="1"/>
</dbReference>
<evidence type="ECO:0000313" key="3">
    <source>
        <dbReference type="Proteomes" id="UP000277094"/>
    </source>
</evidence>
<gene>
    <name evidence="2" type="ORF">EFL95_08130</name>
</gene>
<feature type="domain" description="Zinc finger CGNR" evidence="1">
    <location>
        <begin position="134"/>
        <end position="176"/>
    </location>
</feature>
<dbReference type="Gene3D" id="1.10.3300.10">
    <property type="entry name" value="Jann2411-like domain"/>
    <property type="match status" value="1"/>
</dbReference>